<evidence type="ECO:0000256" key="1">
    <source>
        <dbReference type="SAM" id="SignalP"/>
    </source>
</evidence>
<dbReference type="InParanoid" id="W4KH25"/>
<dbReference type="EMBL" id="KI925456">
    <property type="protein sequence ID" value="ETW84336.1"/>
    <property type="molecule type" value="Genomic_DNA"/>
</dbReference>
<dbReference type="KEGG" id="hir:HETIRDRAFT_314110"/>
<organism evidence="2 3">
    <name type="scientific">Heterobasidion irregulare (strain TC 32-1)</name>
    <dbReference type="NCBI Taxonomy" id="747525"/>
    <lineage>
        <taxon>Eukaryota</taxon>
        <taxon>Fungi</taxon>
        <taxon>Dikarya</taxon>
        <taxon>Basidiomycota</taxon>
        <taxon>Agaricomycotina</taxon>
        <taxon>Agaricomycetes</taxon>
        <taxon>Russulales</taxon>
        <taxon>Bondarzewiaceae</taxon>
        <taxon>Heterobasidion</taxon>
        <taxon>Heterobasidion annosum species complex</taxon>
    </lineage>
</organism>
<dbReference type="HOGENOM" id="CLU_1686826_0_0_1"/>
<keyword evidence="3" id="KW-1185">Reference proteome</keyword>
<sequence>MCIFLPLRLRSLFIFTCIPRGDGRGGVLLWIDDAFKWFGLRVVSCRTSLPFFNSGSASLHMSYTYWFSMIHLSSVFELHSHFFLSRSSSRIPLRARSPVRLRASLFSCACRVPTSWPRRPLCFFPFRSLAASVLSYSLFIPSMRKAALRPIFNSCY</sequence>
<name>W4KH25_HETIT</name>
<accession>W4KH25</accession>
<keyword evidence="1" id="KW-0732">Signal</keyword>
<dbReference type="Proteomes" id="UP000030671">
    <property type="component" value="Unassembled WGS sequence"/>
</dbReference>
<evidence type="ECO:0008006" key="4">
    <source>
        <dbReference type="Google" id="ProtNLM"/>
    </source>
</evidence>
<evidence type="ECO:0000313" key="2">
    <source>
        <dbReference type="EMBL" id="ETW84336.1"/>
    </source>
</evidence>
<feature type="chain" id="PRO_5004844249" description="Secreted protein" evidence="1">
    <location>
        <begin position="24"/>
        <end position="156"/>
    </location>
</feature>
<proteinExistence type="predicted"/>
<dbReference type="AlphaFoldDB" id="W4KH25"/>
<feature type="signal peptide" evidence="1">
    <location>
        <begin position="1"/>
        <end position="23"/>
    </location>
</feature>
<gene>
    <name evidence="2" type="ORF">HETIRDRAFT_314110</name>
</gene>
<evidence type="ECO:0000313" key="3">
    <source>
        <dbReference type="Proteomes" id="UP000030671"/>
    </source>
</evidence>
<dbReference type="GeneID" id="20670090"/>
<reference evidence="2 3" key="1">
    <citation type="journal article" date="2012" name="New Phytol.">
        <title>Insight into trade-off between wood decay and parasitism from the genome of a fungal forest pathogen.</title>
        <authorList>
            <person name="Olson A."/>
            <person name="Aerts A."/>
            <person name="Asiegbu F."/>
            <person name="Belbahri L."/>
            <person name="Bouzid O."/>
            <person name="Broberg A."/>
            <person name="Canback B."/>
            <person name="Coutinho P.M."/>
            <person name="Cullen D."/>
            <person name="Dalman K."/>
            <person name="Deflorio G."/>
            <person name="van Diepen L.T."/>
            <person name="Dunand C."/>
            <person name="Duplessis S."/>
            <person name="Durling M."/>
            <person name="Gonthier P."/>
            <person name="Grimwood J."/>
            <person name="Fossdal C.G."/>
            <person name="Hansson D."/>
            <person name="Henrissat B."/>
            <person name="Hietala A."/>
            <person name="Himmelstrand K."/>
            <person name="Hoffmeister D."/>
            <person name="Hogberg N."/>
            <person name="James T.Y."/>
            <person name="Karlsson M."/>
            <person name="Kohler A."/>
            <person name="Kues U."/>
            <person name="Lee Y.H."/>
            <person name="Lin Y.C."/>
            <person name="Lind M."/>
            <person name="Lindquist E."/>
            <person name="Lombard V."/>
            <person name="Lucas S."/>
            <person name="Lunden K."/>
            <person name="Morin E."/>
            <person name="Murat C."/>
            <person name="Park J."/>
            <person name="Raffaello T."/>
            <person name="Rouze P."/>
            <person name="Salamov A."/>
            <person name="Schmutz J."/>
            <person name="Solheim H."/>
            <person name="Stahlberg J."/>
            <person name="Velez H."/>
            <person name="de Vries R.P."/>
            <person name="Wiebenga A."/>
            <person name="Woodward S."/>
            <person name="Yakovlev I."/>
            <person name="Garbelotto M."/>
            <person name="Martin F."/>
            <person name="Grigoriev I.V."/>
            <person name="Stenlid J."/>
        </authorList>
    </citation>
    <scope>NUCLEOTIDE SEQUENCE [LARGE SCALE GENOMIC DNA]</scope>
    <source>
        <strain evidence="2 3">TC 32-1</strain>
    </source>
</reference>
<protein>
    <recommendedName>
        <fullName evidence="4">Secreted protein</fullName>
    </recommendedName>
</protein>
<dbReference type="RefSeq" id="XP_009544017.1">
    <property type="nucleotide sequence ID" value="XM_009545722.1"/>
</dbReference>